<dbReference type="EMBL" id="GL385399">
    <property type="protein sequence ID" value="EJT72929.1"/>
    <property type="molecule type" value="Genomic_DNA"/>
</dbReference>
<feature type="region of interest" description="Disordered" evidence="1">
    <location>
        <begin position="362"/>
        <end position="430"/>
    </location>
</feature>
<reference evidence="3" key="4">
    <citation type="journal article" date="2015" name="G3 (Bethesda)">
        <title>Genome sequences of three phytopathogenic species of the Magnaporthaceae family of fungi.</title>
        <authorList>
            <person name="Okagaki L.H."/>
            <person name="Nunes C.C."/>
            <person name="Sailsbery J."/>
            <person name="Clay B."/>
            <person name="Brown D."/>
            <person name="John T."/>
            <person name="Oh Y."/>
            <person name="Young N."/>
            <person name="Fitzgerald M."/>
            <person name="Haas B.J."/>
            <person name="Zeng Q."/>
            <person name="Young S."/>
            <person name="Adiconis X."/>
            <person name="Fan L."/>
            <person name="Levin J.Z."/>
            <person name="Mitchell T.K."/>
            <person name="Okubara P.A."/>
            <person name="Farman M.L."/>
            <person name="Kohn L.M."/>
            <person name="Birren B."/>
            <person name="Ma L.-J."/>
            <person name="Dean R.A."/>
        </authorList>
    </citation>
    <scope>NUCLEOTIDE SEQUENCE</scope>
    <source>
        <strain evidence="3">R3-111a-1</strain>
    </source>
</reference>
<dbReference type="HOGENOM" id="CLU_035149_0_0_1"/>
<reference evidence="2" key="2">
    <citation type="submission" date="2010-07" db="EMBL/GenBank/DDBJ databases">
        <authorList>
            <consortium name="The Broad Institute Genome Sequencing Platform"/>
            <consortium name="Broad Institute Genome Sequencing Center for Infectious Disease"/>
            <person name="Ma L.-J."/>
            <person name="Dead R."/>
            <person name="Young S."/>
            <person name="Zeng Q."/>
            <person name="Koehrsen M."/>
            <person name="Alvarado L."/>
            <person name="Berlin A."/>
            <person name="Chapman S.B."/>
            <person name="Chen Z."/>
            <person name="Freedman E."/>
            <person name="Gellesch M."/>
            <person name="Goldberg J."/>
            <person name="Griggs A."/>
            <person name="Gujja S."/>
            <person name="Heilman E.R."/>
            <person name="Heiman D."/>
            <person name="Hepburn T."/>
            <person name="Howarth C."/>
            <person name="Jen D."/>
            <person name="Larson L."/>
            <person name="Mehta T."/>
            <person name="Neiman D."/>
            <person name="Pearson M."/>
            <person name="Roberts A."/>
            <person name="Saif S."/>
            <person name="Shea T."/>
            <person name="Shenoy N."/>
            <person name="Sisk P."/>
            <person name="Stolte C."/>
            <person name="Sykes S."/>
            <person name="Walk T."/>
            <person name="White J."/>
            <person name="Yandava C."/>
            <person name="Haas B."/>
            <person name="Nusbaum C."/>
            <person name="Birren B."/>
        </authorList>
    </citation>
    <scope>NUCLEOTIDE SEQUENCE</scope>
    <source>
        <strain evidence="2">R3-111a-1</strain>
    </source>
</reference>
<proteinExistence type="predicted"/>
<organism evidence="2">
    <name type="scientific">Gaeumannomyces tritici (strain R3-111a-1)</name>
    <name type="common">Wheat and barley take-all root rot fungus</name>
    <name type="synonym">Gaeumannomyces graminis var. tritici</name>
    <dbReference type="NCBI Taxonomy" id="644352"/>
    <lineage>
        <taxon>Eukaryota</taxon>
        <taxon>Fungi</taxon>
        <taxon>Dikarya</taxon>
        <taxon>Ascomycota</taxon>
        <taxon>Pezizomycotina</taxon>
        <taxon>Sordariomycetes</taxon>
        <taxon>Sordariomycetidae</taxon>
        <taxon>Magnaporthales</taxon>
        <taxon>Magnaporthaceae</taxon>
        <taxon>Gaeumannomyces</taxon>
    </lineage>
</organism>
<dbReference type="Proteomes" id="UP000006039">
    <property type="component" value="Unassembled WGS sequence"/>
</dbReference>
<reference evidence="4" key="1">
    <citation type="submission" date="2010-07" db="EMBL/GenBank/DDBJ databases">
        <title>The genome sequence of Gaeumannomyces graminis var. tritici strain R3-111a-1.</title>
        <authorList>
            <consortium name="The Broad Institute Genome Sequencing Platform"/>
            <person name="Ma L.-J."/>
            <person name="Dead R."/>
            <person name="Young S."/>
            <person name="Zeng Q."/>
            <person name="Koehrsen M."/>
            <person name="Alvarado L."/>
            <person name="Berlin A."/>
            <person name="Chapman S.B."/>
            <person name="Chen Z."/>
            <person name="Freedman E."/>
            <person name="Gellesch M."/>
            <person name="Goldberg J."/>
            <person name="Griggs A."/>
            <person name="Gujja S."/>
            <person name="Heilman E.R."/>
            <person name="Heiman D."/>
            <person name="Hepburn T."/>
            <person name="Howarth C."/>
            <person name="Jen D."/>
            <person name="Larson L."/>
            <person name="Mehta T."/>
            <person name="Neiman D."/>
            <person name="Pearson M."/>
            <person name="Roberts A."/>
            <person name="Saif S."/>
            <person name="Shea T."/>
            <person name="Shenoy N."/>
            <person name="Sisk P."/>
            <person name="Stolte C."/>
            <person name="Sykes S."/>
            <person name="Walk T."/>
            <person name="White J."/>
            <person name="Yandava C."/>
            <person name="Haas B."/>
            <person name="Nusbaum C."/>
            <person name="Birren B."/>
        </authorList>
    </citation>
    <scope>NUCLEOTIDE SEQUENCE [LARGE SCALE GENOMIC DNA]</scope>
    <source>
        <strain evidence="4">R3-111a-1</strain>
    </source>
</reference>
<dbReference type="InterPro" id="IPR029058">
    <property type="entry name" value="AB_hydrolase_fold"/>
</dbReference>
<sequence>MSHSSGMGESLMPFRWSNSSNTPAADNFPPSSSSKLSGNHAIVGCKQPSRSPPPTRRAKMLPEPTLTFTIPSLHDGTVLKCRVYHPWSLSPSPKAPPWRHDAAIVAHPYAPLGGSYDDGIVSLVATTLLRAGFLVATFNFRGAAGSAGRTSWTARAERGDYLSVAGFLALYAHILDPFRHAASQPATPIRSGFTTPTRLPRSPSASYPRPHAATRSRSDDDSFPPLSADPAATPLLVFSGYSYGALVTSQLPQLSGVLAPLLAPEHGTPAAEIRLRAEHLAVAQNEILGAARRAAEREAVAAARGTPSTSPRKSLNLRVGGDEEIGHHHHSRRKSHDSHRSLRRSIDDAEEKLLRGVHDLLAKTRHGSPPPRRSASLHGVAGQRQLKLRSVSSPDPGRHGDVSPVIREAAEEDEPDGAGKDAVHQLPTLLHPPSPTPAYLLVSPPLSIAGNLTSLSFSLPSLPKRLLRRASVPPANDPGGDANGQDPLLKGPQRAATSALGVAADSTSPVGGNLALDSLAEADRKMVENSTLVVYGDSDVFVSNRRMRGWAARLQGVPGSRFRAHEVSTAGHFWQEGPADGESVAHVLHHAVQTFADGLLQKRTQR</sequence>
<reference evidence="2" key="3">
    <citation type="submission" date="2010-09" db="EMBL/GenBank/DDBJ databases">
        <title>Annotation of Gaeumannomyces graminis var. tritici R3-111a-1.</title>
        <authorList>
            <consortium name="The Broad Institute Genome Sequencing Platform"/>
            <person name="Ma L.-J."/>
            <person name="Dead R."/>
            <person name="Young S.K."/>
            <person name="Zeng Q."/>
            <person name="Gargeya S."/>
            <person name="Fitzgerald M."/>
            <person name="Haas B."/>
            <person name="Abouelleil A."/>
            <person name="Alvarado L."/>
            <person name="Arachchi H.M."/>
            <person name="Berlin A."/>
            <person name="Brown A."/>
            <person name="Chapman S.B."/>
            <person name="Chen Z."/>
            <person name="Dunbar C."/>
            <person name="Freedman E."/>
            <person name="Gearin G."/>
            <person name="Gellesch M."/>
            <person name="Goldberg J."/>
            <person name="Griggs A."/>
            <person name="Gujja S."/>
            <person name="Heiman D."/>
            <person name="Howarth C."/>
            <person name="Larson L."/>
            <person name="Lui A."/>
            <person name="MacDonald P.J.P."/>
            <person name="Mehta T."/>
            <person name="Montmayeur A."/>
            <person name="Murphy C."/>
            <person name="Neiman D."/>
            <person name="Pearson M."/>
            <person name="Priest M."/>
            <person name="Roberts A."/>
            <person name="Saif S."/>
            <person name="Shea T."/>
            <person name="Shenoy N."/>
            <person name="Sisk P."/>
            <person name="Stolte C."/>
            <person name="Sykes S."/>
            <person name="Yandava C."/>
            <person name="Wortman J."/>
            <person name="Nusbaum C."/>
            <person name="Birren B."/>
        </authorList>
    </citation>
    <scope>NUCLEOTIDE SEQUENCE</scope>
    <source>
        <strain evidence="2">R3-111a-1</strain>
    </source>
</reference>
<reference evidence="3" key="5">
    <citation type="submission" date="2018-04" db="UniProtKB">
        <authorList>
            <consortium name="EnsemblFungi"/>
        </authorList>
    </citation>
    <scope>IDENTIFICATION</scope>
    <source>
        <strain evidence="3">R3-111a-1</strain>
    </source>
</reference>
<dbReference type="STRING" id="644352.J3P8E6"/>
<evidence type="ECO:0000313" key="4">
    <source>
        <dbReference type="Proteomes" id="UP000006039"/>
    </source>
</evidence>
<protein>
    <submittedName>
        <fullName evidence="2 3">Uncharacterized protein</fullName>
    </submittedName>
</protein>
<dbReference type="OrthoDB" id="10260961at2759"/>
<feature type="region of interest" description="Disordered" evidence="1">
    <location>
        <begin position="186"/>
        <end position="226"/>
    </location>
</feature>
<dbReference type="eggNOG" id="ENOG502RXN2">
    <property type="taxonomic scope" value="Eukaryota"/>
</dbReference>
<feature type="region of interest" description="Disordered" evidence="1">
    <location>
        <begin position="1"/>
        <end position="59"/>
    </location>
</feature>
<gene>
    <name evidence="3" type="primary">20350238</name>
    <name evidence="2" type="ORF">GGTG_09780</name>
</gene>
<dbReference type="RefSeq" id="XP_009225903.1">
    <property type="nucleotide sequence ID" value="XM_009227639.1"/>
</dbReference>
<dbReference type="Gene3D" id="3.40.50.1820">
    <property type="entry name" value="alpha/beta hydrolase"/>
    <property type="match status" value="2"/>
</dbReference>
<accession>J3P8E6</accession>
<evidence type="ECO:0000313" key="3">
    <source>
        <dbReference type="EnsemblFungi" id="EJT72929"/>
    </source>
</evidence>
<dbReference type="AlphaFoldDB" id="J3P8E6"/>
<dbReference type="EnsemblFungi" id="EJT72929">
    <property type="protein sequence ID" value="EJT72929"/>
    <property type="gene ID" value="GGTG_09780"/>
</dbReference>
<dbReference type="SUPFAM" id="SSF53474">
    <property type="entry name" value="alpha/beta-Hydrolases"/>
    <property type="match status" value="1"/>
</dbReference>
<keyword evidence="4" id="KW-1185">Reference proteome</keyword>
<feature type="region of interest" description="Disordered" evidence="1">
    <location>
        <begin position="470"/>
        <end position="504"/>
    </location>
</feature>
<evidence type="ECO:0000313" key="2">
    <source>
        <dbReference type="EMBL" id="EJT72929.1"/>
    </source>
</evidence>
<evidence type="ECO:0000256" key="1">
    <source>
        <dbReference type="SAM" id="MobiDB-lite"/>
    </source>
</evidence>
<dbReference type="GeneID" id="20350238"/>
<dbReference type="PANTHER" id="PTHR42103">
    <property type="entry name" value="ALPHA/BETA-HYDROLASES SUPERFAMILY PROTEIN"/>
    <property type="match status" value="1"/>
</dbReference>
<feature type="compositionally biased region" description="Polar residues" evidence="1">
    <location>
        <begin position="16"/>
        <end position="37"/>
    </location>
</feature>
<name>J3P8E6_GAET3</name>
<dbReference type="VEuPathDB" id="FungiDB:GGTG_09780"/>
<feature type="compositionally biased region" description="Basic residues" evidence="1">
    <location>
        <begin position="327"/>
        <end position="337"/>
    </location>
</feature>
<dbReference type="PANTHER" id="PTHR42103:SF2">
    <property type="entry name" value="AB HYDROLASE-1 DOMAIN-CONTAINING PROTEIN"/>
    <property type="match status" value="1"/>
</dbReference>
<feature type="region of interest" description="Disordered" evidence="1">
    <location>
        <begin position="323"/>
        <end position="344"/>
    </location>
</feature>